<comment type="caution">
    <text evidence="3">The sequence shown here is derived from an EMBL/GenBank/DDBJ whole genome shotgun (WGS) entry which is preliminary data.</text>
</comment>
<reference evidence="3 4" key="1">
    <citation type="journal article" date="2016" name="BMC Genomics">
        <title>Comparative genomics reveals Cyclospora cayetanensis possesses coccidia-like metabolism and invasion components but unique surface antigens.</title>
        <authorList>
            <person name="Liu S."/>
            <person name="Wang L."/>
            <person name="Zheng H."/>
            <person name="Xu Z."/>
            <person name="Roellig D.M."/>
            <person name="Li N."/>
            <person name="Frace M.A."/>
            <person name="Tang K."/>
            <person name="Arrowood M.J."/>
            <person name="Moss D.M."/>
            <person name="Zhang L."/>
            <person name="Feng Y."/>
            <person name="Xiao L."/>
        </authorList>
    </citation>
    <scope>NUCLEOTIDE SEQUENCE [LARGE SCALE GENOMIC DNA]</scope>
    <source>
        <strain evidence="3 4">CHN_HEN01</strain>
    </source>
</reference>
<accession>A0A1D3CXY7</accession>
<feature type="region of interest" description="Disordered" evidence="2">
    <location>
        <begin position="324"/>
        <end position="344"/>
    </location>
</feature>
<proteinExistence type="predicted"/>
<dbReference type="EMBL" id="JROU02001540">
    <property type="protein sequence ID" value="OEH76059.1"/>
    <property type="molecule type" value="Genomic_DNA"/>
</dbReference>
<dbReference type="VEuPathDB" id="ToxoDB:LOC34623733"/>
<feature type="coiled-coil region" evidence="1">
    <location>
        <begin position="14"/>
        <end position="94"/>
    </location>
</feature>
<dbReference type="VEuPathDB" id="ToxoDB:cyc_01196"/>
<feature type="compositionally biased region" description="Low complexity" evidence="2">
    <location>
        <begin position="330"/>
        <end position="339"/>
    </location>
</feature>
<sequence length="511" mass="56808">MVLRGFVVASVAQLEKATTANESLKRELHRLRQQTHQENGGDGAASAEPGRDDHVQWLLQRKAEILTKEKEALERQLQEALRAAELRRDDGETNKEMAFEIKRLRAEVEEAHLHKSRVSLELSEAHRAFEQERKRFSSAVQQLKDQLMHAEARADCLAEQVVSKTRMMRVRLVLLTLIRLLLRLPLFSAAELERSKASSDTSAAALQKWDPKKRKFVVMRVDSSTGLAVKRQRGDDKREAKTWASVGAEAASALLGVFVPRVPLADASLPQSSPAGPFVDALASAALRFFHTFSRSLCEGRLSSAARYAQWSKATKKRIQKIGEEEETTLRQSSTSQSRFNRAPAKKVVNEDTLSSKLRILPLHAKHLGIKEALQTGTPLTHKQARIARKLIAKVSPDAAPQQSKGKKGMPLAKGGLKTVEEIAKNRIRREQLRQKNAKKGKGSKAAAAAAAQSKAKWMKKQNVKMARKGAPNRSIAIKRRMIAFSADELLSLHETSLRISLHSTHQAPAP</sequence>
<evidence type="ECO:0000313" key="4">
    <source>
        <dbReference type="Proteomes" id="UP000095192"/>
    </source>
</evidence>
<evidence type="ECO:0000256" key="1">
    <source>
        <dbReference type="SAM" id="Coils"/>
    </source>
</evidence>
<dbReference type="Proteomes" id="UP000095192">
    <property type="component" value="Unassembled WGS sequence"/>
</dbReference>
<organism evidence="3 4">
    <name type="scientific">Cyclospora cayetanensis</name>
    <dbReference type="NCBI Taxonomy" id="88456"/>
    <lineage>
        <taxon>Eukaryota</taxon>
        <taxon>Sar</taxon>
        <taxon>Alveolata</taxon>
        <taxon>Apicomplexa</taxon>
        <taxon>Conoidasida</taxon>
        <taxon>Coccidia</taxon>
        <taxon>Eucoccidiorida</taxon>
        <taxon>Eimeriorina</taxon>
        <taxon>Eimeriidae</taxon>
        <taxon>Cyclospora</taxon>
    </lineage>
</organism>
<evidence type="ECO:0000256" key="2">
    <source>
        <dbReference type="SAM" id="MobiDB-lite"/>
    </source>
</evidence>
<gene>
    <name evidence="3" type="ORF">cyc_01196</name>
</gene>
<keyword evidence="1" id="KW-0175">Coiled coil</keyword>
<dbReference type="VEuPathDB" id="ToxoDB:LOC34622443"/>
<feature type="coiled-coil region" evidence="1">
    <location>
        <begin position="126"/>
        <end position="160"/>
    </location>
</feature>
<dbReference type="InParanoid" id="A0A1D3CXY7"/>
<protein>
    <submittedName>
        <fullName evidence="3">Uncharacterized protein</fullName>
    </submittedName>
</protein>
<dbReference type="AlphaFoldDB" id="A0A1D3CXY7"/>
<evidence type="ECO:0000313" key="3">
    <source>
        <dbReference type="EMBL" id="OEH76059.1"/>
    </source>
</evidence>
<keyword evidence="4" id="KW-1185">Reference proteome</keyword>
<name>A0A1D3CXY7_9EIME</name>